<protein>
    <submittedName>
        <fullName evidence="4">Chondroitin polymerase</fullName>
    </submittedName>
</protein>
<dbReference type="RefSeq" id="WP_078411668.1">
    <property type="nucleotide sequence ID" value="NZ_BQKS01000010.1"/>
</dbReference>
<name>A0A1T3D8Q5_9FLAO</name>
<evidence type="ECO:0000313" key="6">
    <source>
        <dbReference type="Proteomes" id="UP000254876"/>
    </source>
</evidence>
<dbReference type="PANTHER" id="PTHR43685">
    <property type="entry name" value="GLYCOSYLTRANSFERASE"/>
    <property type="match status" value="1"/>
</dbReference>
<evidence type="ECO:0000313" key="5">
    <source>
        <dbReference type="Proteomes" id="UP000189738"/>
    </source>
</evidence>
<feature type="domain" description="Glycosyltransferase 2-like" evidence="1">
    <location>
        <begin position="4"/>
        <end position="125"/>
    </location>
</feature>
<reference evidence="2 5" key="1">
    <citation type="submission" date="2016-02" db="EMBL/GenBank/DDBJ databases">
        <authorList>
            <person name="Nicholson A.C."/>
            <person name="Humrighouse B.W."/>
            <person name="Loparev V."/>
            <person name="Emery B."/>
            <person name="Graziano J."/>
            <person name="McQuiston J.R."/>
        </authorList>
    </citation>
    <scope>NUCLEOTIDE SEQUENCE [LARGE SCALE GENOMIC DNA]</scope>
    <source>
        <strain evidence="2 5">E6809</strain>
    </source>
</reference>
<dbReference type="InterPro" id="IPR029044">
    <property type="entry name" value="Nucleotide-diphossugar_trans"/>
</dbReference>
<gene>
    <name evidence="4" type="primary">kfoC_2</name>
    <name evidence="2" type="ORF">AYC66_00985</name>
    <name evidence="3" type="ORF">BAY09_03315</name>
    <name evidence="4" type="ORF">NCTC10588_01294</name>
</gene>
<dbReference type="AlphaFoldDB" id="A0A1T3D8Q5"/>
<dbReference type="SUPFAM" id="SSF53448">
    <property type="entry name" value="Nucleotide-diphospho-sugar transferases"/>
    <property type="match status" value="1"/>
</dbReference>
<reference evidence="4 6" key="3">
    <citation type="submission" date="2018-06" db="EMBL/GenBank/DDBJ databases">
        <authorList>
            <consortium name="Pathogen Informatics"/>
            <person name="Doyle S."/>
        </authorList>
    </citation>
    <scope>NUCLEOTIDE SEQUENCE [LARGE SCALE GENOMIC DNA]</scope>
    <source>
        <strain evidence="4 6">NCTC10588</strain>
    </source>
</reference>
<dbReference type="EMBL" id="UFYD01000001">
    <property type="protein sequence ID" value="STC99392.1"/>
    <property type="molecule type" value="Genomic_DNA"/>
</dbReference>
<sequence length="279" mass="32422">MKISVALCTYNGSKYLKYQLESILSQTLKVDEIVVCDDGSTDTTVACLEEYSKHYPNLFKIYKNDYSLRTVKNFEKAISLTTGDLVFLADQDDFWMPSKVAEIVHFFEKNTDCTMVFTDGELINEYGMLVGGTLFTKWNFNKDIQDIWEENSRAIVALINFDNKITGATACFKRSLISSFMPMNLPCGMWHDAWIGLHAARNDGLRFINKCLIQYRVHSNQQVGVQQGWNLGDEANDCSERGESYENYLKANFTNWYLYYNNRKRSFFERVKSKLKRKR</sequence>
<evidence type="ECO:0000259" key="1">
    <source>
        <dbReference type="Pfam" id="PF00535"/>
    </source>
</evidence>
<accession>A0A1T3D8Q5</accession>
<dbReference type="InterPro" id="IPR001173">
    <property type="entry name" value="Glyco_trans_2-like"/>
</dbReference>
<evidence type="ECO:0000313" key="3">
    <source>
        <dbReference type="EMBL" id="OPB49077.1"/>
    </source>
</evidence>
<dbReference type="InterPro" id="IPR050834">
    <property type="entry name" value="Glycosyltransf_2"/>
</dbReference>
<dbReference type="Proteomes" id="UP000254876">
    <property type="component" value="Unassembled WGS sequence"/>
</dbReference>
<evidence type="ECO:0000313" key="4">
    <source>
        <dbReference type="EMBL" id="STC99392.1"/>
    </source>
</evidence>
<dbReference type="EMBL" id="MAHS01000010">
    <property type="protein sequence ID" value="OPB49077.1"/>
    <property type="molecule type" value="Genomic_DNA"/>
</dbReference>
<evidence type="ECO:0000313" key="2">
    <source>
        <dbReference type="EMBL" id="AQX49342.1"/>
    </source>
</evidence>
<dbReference type="EMBL" id="CP014339">
    <property type="protein sequence ID" value="AQX49342.1"/>
    <property type="molecule type" value="Genomic_DNA"/>
</dbReference>
<dbReference type="Gene3D" id="3.90.550.10">
    <property type="entry name" value="Spore Coat Polysaccharide Biosynthesis Protein SpsA, Chain A"/>
    <property type="match status" value="1"/>
</dbReference>
<proteinExistence type="predicted"/>
<dbReference type="Pfam" id="PF00535">
    <property type="entry name" value="Glycos_transf_2"/>
    <property type="match status" value="1"/>
</dbReference>
<dbReference type="PANTHER" id="PTHR43685:SF2">
    <property type="entry name" value="GLYCOSYLTRANSFERASE 2-LIKE DOMAIN-CONTAINING PROTEIN"/>
    <property type="match status" value="1"/>
</dbReference>
<dbReference type="Proteomes" id="UP000189738">
    <property type="component" value="Chromosome"/>
</dbReference>
<organism evidence="3">
    <name type="scientific">Elizabethkingia anophelis</name>
    <dbReference type="NCBI Taxonomy" id="1117645"/>
    <lineage>
        <taxon>Bacteria</taxon>
        <taxon>Pseudomonadati</taxon>
        <taxon>Bacteroidota</taxon>
        <taxon>Flavobacteriia</taxon>
        <taxon>Flavobacteriales</taxon>
        <taxon>Weeksellaceae</taxon>
        <taxon>Elizabethkingia</taxon>
    </lineage>
</organism>
<reference evidence="3" key="2">
    <citation type="submission" date="2016-06" db="EMBL/GenBank/DDBJ databases">
        <authorList>
            <person name="Nicholson A.C."/>
        </authorList>
    </citation>
    <scope>NUCLEOTIDE SEQUENCE [LARGE SCALE GENOMIC DNA]</scope>
    <source>
        <strain evidence="3">E6809</strain>
    </source>
</reference>